<reference evidence="1 2" key="1">
    <citation type="journal article" date="2014" name="PLoS Genet.">
        <title>The Genome of Spironucleus salmonicida Highlights a Fish Pathogen Adapted to Fluctuating Environments.</title>
        <authorList>
            <person name="Xu F."/>
            <person name="Jerlstrom-Hultqvist J."/>
            <person name="Einarsson E."/>
            <person name="Astvaldsson A."/>
            <person name="Svard S.G."/>
            <person name="Andersson J.O."/>
        </authorList>
    </citation>
    <scope>NUCLEOTIDE SEQUENCE</scope>
    <source>
        <strain evidence="2">ATCC 50377</strain>
    </source>
</reference>
<dbReference type="AlphaFoldDB" id="V6LVP1"/>
<reference evidence="2" key="2">
    <citation type="submission" date="2020-12" db="EMBL/GenBank/DDBJ databases">
        <title>New Spironucleus salmonicida genome in near-complete chromosomes.</title>
        <authorList>
            <person name="Xu F."/>
            <person name="Kurt Z."/>
            <person name="Jimenez-Gonzalez A."/>
            <person name="Astvaldsson A."/>
            <person name="Andersson J.O."/>
            <person name="Svard S.G."/>
        </authorList>
    </citation>
    <scope>NUCLEOTIDE SEQUENCE</scope>
    <source>
        <strain evidence="2">ATCC 50377</strain>
    </source>
</reference>
<proteinExistence type="predicted"/>
<gene>
    <name evidence="1" type="ORF">SS50377_12165</name>
    <name evidence="2" type="ORF">SS50377_26367</name>
</gene>
<dbReference type="Proteomes" id="UP000018208">
    <property type="component" value="Unassembled WGS sequence"/>
</dbReference>
<evidence type="ECO:0000313" key="2">
    <source>
        <dbReference type="EMBL" id="KAH0572158.1"/>
    </source>
</evidence>
<sequence>MKNSVIPKLPINTITYKRMQKTSNEYTCQSAKLLSTKLQQRSKEFAFSPRKIITMKAETHRPQKQQNMLQINEIHANMDLQKMFDVDFVVNNTLEEELIKKLQVQKLQIMHMQIQVDKLLQGYFFCLKEIKKVGLKTSELYAQYIAQL</sequence>
<dbReference type="EMBL" id="KI546035">
    <property type="protein sequence ID" value="EST47766.1"/>
    <property type="molecule type" value="Genomic_DNA"/>
</dbReference>
<organism evidence="1">
    <name type="scientific">Spironucleus salmonicida</name>
    <dbReference type="NCBI Taxonomy" id="348837"/>
    <lineage>
        <taxon>Eukaryota</taxon>
        <taxon>Metamonada</taxon>
        <taxon>Diplomonadida</taxon>
        <taxon>Hexamitidae</taxon>
        <taxon>Hexamitinae</taxon>
        <taxon>Spironucleus</taxon>
    </lineage>
</organism>
<evidence type="ECO:0000313" key="3">
    <source>
        <dbReference type="Proteomes" id="UP000018208"/>
    </source>
</evidence>
<protein>
    <submittedName>
        <fullName evidence="1">Uncharacterized protein</fullName>
    </submittedName>
</protein>
<evidence type="ECO:0000313" key="1">
    <source>
        <dbReference type="EMBL" id="EST47766.1"/>
    </source>
</evidence>
<keyword evidence="3" id="KW-1185">Reference proteome</keyword>
<dbReference type="EMBL" id="AUWU02000006">
    <property type="protein sequence ID" value="KAH0572158.1"/>
    <property type="molecule type" value="Genomic_DNA"/>
</dbReference>
<dbReference type="VEuPathDB" id="GiardiaDB:SS50377_26367"/>
<name>V6LVP1_9EUKA</name>
<accession>V6LVP1</accession>